<dbReference type="PATRIC" id="fig|158899.10.peg.2628"/>
<name>A0A127PC51_9BURK</name>
<protein>
    <recommendedName>
        <fullName evidence="1">DUF1330 domain-containing protein</fullName>
    </recommendedName>
</protein>
<dbReference type="Gene3D" id="3.30.70.100">
    <property type="match status" value="1"/>
</dbReference>
<dbReference type="InterPro" id="IPR010753">
    <property type="entry name" value="DUF1330"/>
</dbReference>
<sequence length="99" mass="10596">MNKGYWVVAYRSISDESALKAYGALAGVAIAANGGTILARTSDGLEVHEAGLKQRTVLVEFSSFEHAQRTYASEAYQAALRVLGTAAERDFRIVEGSGQ</sequence>
<reference evidence="2 3" key="1">
    <citation type="submission" date="2015-11" db="EMBL/GenBank/DDBJ databases">
        <title>Exploring the genomic traits of fungus-feeding bacterial genus Collimonas.</title>
        <authorList>
            <person name="Song C."/>
            <person name="Schmidt R."/>
            <person name="de Jager V."/>
            <person name="Krzyzanowska D."/>
            <person name="Jongedijk E."/>
            <person name="Cankar K."/>
            <person name="Beekwilder J."/>
            <person name="van Veen A."/>
            <person name="de Boer W."/>
            <person name="van Veen J.A."/>
            <person name="Garbeva P."/>
        </authorList>
    </citation>
    <scope>NUCLEOTIDE SEQUENCE [LARGE SCALE GENOMIC DNA]</scope>
    <source>
        <strain evidence="2 3">Ter6</strain>
    </source>
</reference>
<evidence type="ECO:0000259" key="1">
    <source>
        <dbReference type="Pfam" id="PF07045"/>
    </source>
</evidence>
<accession>A0A127PC51</accession>
<evidence type="ECO:0000313" key="2">
    <source>
        <dbReference type="EMBL" id="AMO95303.1"/>
    </source>
</evidence>
<feature type="domain" description="DUF1330" evidence="1">
    <location>
        <begin position="3"/>
        <end position="96"/>
    </location>
</feature>
<dbReference type="AlphaFoldDB" id="A0A127PC51"/>
<proteinExistence type="predicted"/>
<organism evidence="2">
    <name type="scientific">Collimonas fungivorans</name>
    <dbReference type="NCBI Taxonomy" id="158899"/>
    <lineage>
        <taxon>Bacteria</taxon>
        <taxon>Pseudomonadati</taxon>
        <taxon>Pseudomonadota</taxon>
        <taxon>Betaproteobacteria</taxon>
        <taxon>Burkholderiales</taxon>
        <taxon>Oxalobacteraceae</taxon>
        <taxon>Collimonas</taxon>
    </lineage>
</organism>
<dbReference type="RefSeq" id="WP_061540150.1">
    <property type="nucleotide sequence ID" value="NZ_CP013232.1"/>
</dbReference>
<evidence type="ECO:0000313" key="3">
    <source>
        <dbReference type="Proteomes" id="UP000072421"/>
    </source>
</evidence>
<dbReference type="InterPro" id="IPR011008">
    <property type="entry name" value="Dimeric_a/b-barrel"/>
</dbReference>
<dbReference type="Proteomes" id="UP000072421">
    <property type="component" value="Chromosome"/>
</dbReference>
<dbReference type="Pfam" id="PF07045">
    <property type="entry name" value="DUF1330"/>
    <property type="match status" value="1"/>
</dbReference>
<dbReference type="OrthoDB" id="516779at2"/>
<dbReference type="EMBL" id="CP013232">
    <property type="protein sequence ID" value="AMO95303.1"/>
    <property type="molecule type" value="Genomic_DNA"/>
</dbReference>
<gene>
    <name evidence="2" type="ORF">CFter6_2635</name>
</gene>
<dbReference type="SUPFAM" id="SSF54909">
    <property type="entry name" value="Dimeric alpha+beta barrel"/>
    <property type="match status" value="1"/>
</dbReference>